<dbReference type="Proteomes" id="UP000886611">
    <property type="component" value="Unassembled WGS sequence"/>
</dbReference>
<dbReference type="GO" id="GO:0003677">
    <property type="term" value="F:DNA binding"/>
    <property type="evidence" value="ECO:0007669"/>
    <property type="project" value="InterPro"/>
</dbReference>
<dbReference type="PANTHER" id="PTHR23022">
    <property type="entry name" value="TRANSPOSABLE ELEMENT-RELATED"/>
    <property type="match status" value="1"/>
</dbReference>
<dbReference type="Gene3D" id="1.10.10.10">
    <property type="entry name" value="Winged helix-like DNA-binding domain superfamily/Winged helix DNA-binding domain"/>
    <property type="match status" value="1"/>
</dbReference>
<dbReference type="InterPro" id="IPR036397">
    <property type="entry name" value="RNaseH_sf"/>
</dbReference>
<feature type="domain" description="Tc1-like transposase DDE" evidence="3">
    <location>
        <begin position="151"/>
        <end position="301"/>
    </location>
</feature>
<evidence type="ECO:0000259" key="4">
    <source>
        <dbReference type="Pfam" id="PF25787"/>
    </source>
</evidence>
<dbReference type="InterPro" id="IPR038717">
    <property type="entry name" value="Tc1-like_DDE_dom"/>
</dbReference>
<dbReference type="Pfam" id="PF01498">
    <property type="entry name" value="HTH_Tnp_Tc3_2"/>
    <property type="match status" value="1"/>
</dbReference>
<reference evidence="5 6" key="1">
    <citation type="journal article" date="2021" name="Cell">
        <title>Tracing the genetic footprints of vertebrate landing in non-teleost ray-finned fishes.</title>
        <authorList>
            <person name="Bi X."/>
            <person name="Wang K."/>
            <person name="Yang L."/>
            <person name="Pan H."/>
            <person name="Jiang H."/>
            <person name="Wei Q."/>
            <person name="Fang M."/>
            <person name="Yu H."/>
            <person name="Zhu C."/>
            <person name="Cai Y."/>
            <person name="He Y."/>
            <person name="Gan X."/>
            <person name="Zeng H."/>
            <person name="Yu D."/>
            <person name="Zhu Y."/>
            <person name="Jiang H."/>
            <person name="Qiu Q."/>
            <person name="Yang H."/>
            <person name="Zhang Y.E."/>
            <person name="Wang W."/>
            <person name="Zhu M."/>
            <person name="He S."/>
            <person name="Zhang G."/>
        </authorList>
    </citation>
    <scope>NUCLEOTIDE SEQUENCE [LARGE SCALE GENOMIC DNA]</scope>
    <source>
        <strain evidence="5">Bchr_013</strain>
    </source>
</reference>
<proteinExistence type="predicted"/>
<feature type="region of interest" description="Disordered" evidence="1">
    <location>
        <begin position="82"/>
        <end position="101"/>
    </location>
</feature>
<evidence type="ECO:0000256" key="1">
    <source>
        <dbReference type="SAM" id="MobiDB-lite"/>
    </source>
</evidence>
<dbReference type="Pfam" id="PF13358">
    <property type="entry name" value="DDE_3"/>
    <property type="match status" value="1"/>
</dbReference>
<dbReference type="InterPro" id="IPR036388">
    <property type="entry name" value="WH-like_DNA-bd_sf"/>
</dbReference>
<comment type="caution">
    <text evidence="5">The sequence shown here is derived from an EMBL/GenBank/DDBJ whole genome shotgun (WGS) entry which is preliminary data.</text>
</comment>
<dbReference type="GO" id="GO:0006313">
    <property type="term" value="P:DNA transposition"/>
    <property type="evidence" value="ECO:0007669"/>
    <property type="project" value="InterPro"/>
</dbReference>
<feature type="non-terminal residue" evidence="5">
    <location>
        <position position="1"/>
    </location>
</feature>
<dbReference type="Gene3D" id="3.30.420.10">
    <property type="entry name" value="Ribonuclease H-like superfamily/Ribonuclease H"/>
    <property type="match status" value="1"/>
</dbReference>
<evidence type="ECO:0000313" key="5">
    <source>
        <dbReference type="EMBL" id="KAG2469162.1"/>
    </source>
</evidence>
<feature type="domain" description="Transposase Tc1-like" evidence="2">
    <location>
        <begin position="71"/>
        <end position="142"/>
    </location>
</feature>
<dbReference type="Pfam" id="PF25787">
    <property type="entry name" value="HTH_SB"/>
    <property type="match status" value="1"/>
</dbReference>
<name>A0A8X7XJG9_POLSE</name>
<dbReference type="SUPFAM" id="SSF46689">
    <property type="entry name" value="Homeodomain-like"/>
    <property type="match status" value="1"/>
</dbReference>
<evidence type="ECO:0000313" key="6">
    <source>
        <dbReference type="Proteomes" id="UP000886611"/>
    </source>
</evidence>
<evidence type="ECO:0000259" key="2">
    <source>
        <dbReference type="Pfam" id="PF01498"/>
    </source>
</evidence>
<dbReference type="AlphaFoldDB" id="A0A8X7XJG9"/>
<dbReference type="InterPro" id="IPR052338">
    <property type="entry name" value="Transposase_5"/>
</dbReference>
<dbReference type="GO" id="GO:0015074">
    <property type="term" value="P:DNA integration"/>
    <property type="evidence" value="ECO:0007669"/>
    <property type="project" value="InterPro"/>
</dbReference>
<keyword evidence="6" id="KW-1185">Reference proteome</keyword>
<accession>A0A8X7XJG9</accession>
<organism evidence="5 6">
    <name type="scientific">Polypterus senegalus</name>
    <name type="common">Senegal bichir</name>
    <dbReference type="NCBI Taxonomy" id="55291"/>
    <lineage>
        <taxon>Eukaryota</taxon>
        <taxon>Metazoa</taxon>
        <taxon>Chordata</taxon>
        <taxon>Craniata</taxon>
        <taxon>Vertebrata</taxon>
        <taxon>Euteleostomi</taxon>
        <taxon>Actinopterygii</taxon>
        <taxon>Polypteriformes</taxon>
        <taxon>Polypteridae</taxon>
        <taxon>Polypterus</taxon>
    </lineage>
</organism>
<dbReference type="PANTHER" id="PTHR23022:SF135">
    <property type="entry name" value="SI:DKEY-77F5.3"/>
    <property type="match status" value="1"/>
</dbReference>
<feature type="domain" description="Sleeping Beauty transposase HTH" evidence="4">
    <location>
        <begin position="6"/>
        <end position="55"/>
    </location>
</feature>
<feature type="non-terminal residue" evidence="5">
    <location>
        <position position="342"/>
    </location>
</feature>
<dbReference type="InterPro" id="IPR057667">
    <property type="entry name" value="HTH_SB"/>
</dbReference>
<gene>
    <name evidence="5" type="primary">Tcb1_237</name>
    <name evidence="5" type="ORF">GTO96_0004605</name>
</gene>
<protein>
    <submittedName>
        <fullName evidence="5">TCB1 transposase</fullName>
    </submittedName>
</protein>
<sequence>MDQRKRRKEVSQEIRKKIIDKHVKGKGYKTISKQLDVPVTTVAHIIQKFKIHGTVANLPGRGRRRRIDKSKRRIIRMVTKEPRKTSKEIQGELQAQGTSVSDRTIRRCLSQSGLHGRRPRRTPLLKTNHKKARLEFAKLHVDKAQRFWENVLWTDETKIELFGHNKGHYAWRKKNTAFQEKHLLPTVKYGGGSIMLWGCVASSGTGNLAKVEGRMDSTQYQQILETTVQESVTKLKLRQGWIFQQDNDPKHCSKSTKAFMQRNKYNVLEWPSQSPDLNIIENLWCRLKRAVHAWKPSNLNELEMFCKEEWYKIPSTTIQTLIRTYRKCLEAVISAKGGSTKY</sequence>
<dbReference type="EMBL" id="JAATIS010000220">
    <property type="protein sequence ID" value="KAG2469162.1"/>
    <property type="molecule type" value="Genomic_DNA"/>
</dbReference>
<dbReference type="InterPro" id="IPR009057">
    <property type="entry name" value="Homeodomain-like_sf"/>
</dbReference>
<evidence type="ECO:0000259" key="3">
    <source>
        <dbReference type="Pfam" id="PF13358"/>
    </source>
</evidence>
<dbReference type="InterPro" id="IPR002492">
    <property type="entry name" value="Transposase_Tc1-like"/>
</dbReference>